<feature type="domain" description="C2H2-type" evidence="2">
    <location>
        <begin position="235"/>
        <end position="258"/>
    </location>
</feature>
<proteinExistence type="predicted"/>
<evidence type="ECO:0000259" key="2">
    <source>
        <dbReference type="PROSITE" id="PS00028"/>
    </source>
</evidence>
<gene>
    <name evidence="3" type="ORF">MFIFM68171_03457</name>
</gene>
<sequence length="438" mass="48668">MPYDPEWISDEDGIGYMATPGAAEVSAAGENSGQAEQQSEDDEEHRIFDEGEGMDVDLPQPDLSANYKEHAAATPRNRPFGPVAALGKPSQVAVVLHSSPRRDGFTPADELSDEEGNANLVTSDIAAKPKIKRPELSAARVAAVVPSERQATAASSPLPTVTPQPKKRGRPFGWRLGSGPYSAMTGGVPSSTPRPKPTKPVASDQKPRRRPGRKPAPTARQVYLKLNPHFVSFRCEWENCPAELQNLETLRRHLLVVHGRPSSPPRPSRLPPPDLTCRWTSCTHPSLPSRESFAAHIEKAHLSPFLWHVGDGPRNTPPWAKPDTSPLPTYLFDAQGMQVTPSIRDQQFENDDDRKKRQVRIHRIIQQRDSNAPEEPQYTQEELAEMAAVMGEKQARQRMFREYADRVCEKTDGEGDGEGRRGRYGPEWRGIMAQVHTY</sequence>
<feature type="compositionally biased region" description="Polar residues" evidence="1">
    <location>
        <begin position="149"/>
        <end position="163"/>
    </location>
</feature>
<accession>A0ABQ0G691</accession>
<evidence type="ECO:0000313" key="3">
    <source>
        <dbReference type="EMBL" id="GAB1313247.1"/>
    </source>
</evidence>
<dbReference type="RefSeq" id="XP_070914979.1">
    <property type="nucleotide sequence ID" value="XM_071058878.1"/>
</dbReference>
<keyword evidence="4" id="KW-1185">Reference proteome</keyword>
<protein>
    <recommendedName>
        <fullName evidence="2">C2H2-type domain-containing protein</fullName>
    </recommendedName>
</protein>
<dbReference type="GeneID" id="98174201"/>
<organism evidence="3 4">
    <name type="scientific">Madurella fahalii</name>
    <dbReference type="NCBI Taxonomy" id="1157608"/>
    <lineage>
        <taxon>Eukaryota</taxon>
        <taxon>Fungi</taxon>
        <taxon>Dikarya</taxon>
        <taxon>Ascomycota</taxon>
        <taxon>Pezizomycotina</taxon>
        <taxon>Sordariomycetes</taxon>
        <taxon>Sordariomycetidae</taxon>
        <taxon>Sordariales</taxon>
        <taxon>Sordariales incertae sedis</taxon>
        <taxon>Madurella</taxon>
    </lineage>
</organism>
<reference evidence="3 4" key="1">
    <citation type="submission" date="2024-09" db="EMBL/GenBank/DDBJ databases">
        <title>Itraconazole resistance in Madurella fahalii resulting from another homologue of gene encoding cytochrome P450 14-alpha sterol demethylase (CYP51).</title>
        <authorList>
            <person name="Yoshioka I."/>
            <person name="Fahal A.H."/>
            <person name="Kaneko S."/>
            <person name="Yaguchi T."/>
        </authorList>
    </citation>
    <scope>NUCLEOTIDE SEQUENCE [LARGE SCALE GENOMIC DNA]</scope>
    <source>
        <strain evidence="3 4">IFM 68171</strain>
    </source>
</reference>
<feature type="region of interest" description="Disordered" evidence="1">
    <location>
        <begin position="98"/>
        <end position="117"/>
    </location>
</feature>
<dbReference type="PROSITE" id="PS00028">
    <property type="entry name" value="ZINC_FINGER_C2H2_1"/>
    <property type="match status" value="1"/>
</dbReference>
<evidence type="ECO:0000313" key="4">
    <source>
        <dbReference type="Proteomes" id="UP001628179"/>
    </source>
</evidence>
<feature type="region of interest" description="Disordered" evidence="1">
    <location>
        <begin position="145"/>
        <end position="220"/>
    </location>
</feature>
<comment type="caution">
    <text evidence="3">The sequence shown here is derived from an EMBL/GenBank/DDBJ whole genome shotgun (WGS) entry which is preliminary data.</text>
</comment>
<dbReference type="Proteomes" id="UP001628179">
    <property type="component" value="Unassembled WGS sequence"/>
</dbReference>
<name>A0ABQ0G691_9PEZI</name>
<dbReference type="InterPro" id="IPR013087">
    <property type="entry name" value="Znf_C2H2_type"/>
</dbReference>
<dbReference type="SMART" id="SM00355">
    <property type="entry name" value="ZnF_C2H2"/>
    <property type="match status" value="2"/>
</dbReference>
<evidence type="ECO:0000256" key="1">
    <source>
        <dbReference type="SAM" id="MobiDB-lite"/>
    </source>
</evidence>
<feature type="region of interest" description="Disordered" evidence="1">
    <location>
        <begin position="24"/>
        <end position="46"/>
    </location>
</feature>
<dbReference type="EMBL" id="BAAFSV010000002">
    <property type="protein sequence ID" value="GAB1313247.1"/>
    <property type="molecule type" value="Genomic_DNA"/>
</dbReference>